<proteinExistence type="predicted"/>
<keyword evidence="2" id="KW-1185">Reference proteome</keyword>
<organism evidence="1 2">
    <name type="scientific">Nezara viridula</name>
    <name type="common">Southern green stink bug</name>
    <name type="synonym">Cimex viridulus</name>
    <dbReference type="NCBI Taxonomy" id="85310"/>
    <lineage>
        <taxon>Eukaryota</taxon>
        <taxon>Metazoa</taxon>
        <taxon>Ecdysozoa</taxon>
        <taxon>Arthropoda</taxon>
        <taxon>Hexapoda</taxon>
        <taxon>Insecta</taxon>
        <taxon>Pterygota</taxon>
        <taxon>Neoptera</taxon>
        <taxon>Paraneoptera</taxon>
        <taxon>Hemiptera</taxon>
        <taxon>Heteroptera</taxon>
        <taxon>Panheteroptera</taxon>
        <taxon>Pentatomomorpha</taxon>
        <taxon>Pentatomoidea</taxon>
        <taxon>Pentatomidae</taxon>
        <taxon>Pentatominae</taxon>
        <taxon>Nezara</taxon>
    </lineage>
</organism>
<sequence>MPILGVNSVIKSLGYLPPRSPADSESAFCSSGQLTGGYSFTHSLRGLSYISALLIEAEEEDGKSVTARARGWSGGTPRAGPHSSRLCSLLIAAISCSPHRISFSPSSFSQ</sequence>
<name>A0A9P0E320_NEZVI</name>
<evidence type="ECO:0000313" key="2">
    <source>
        <dbReference type="Proteomes" id="UP001152798"/>
    </source>
</evidence>
<dbReference type="EMBL" id="OV725077">
    <property type="protein sequence ID" value="CAH1391432.1"/>
    <property type="molecule type" value="Genomic_DNA"/>
</dbReference>
<reference evidence="1" key="1">
    <citation type="submission" date="2022-01" db="EMBL/GenBank/DDBJ databases">
        <authorList>
            <person name="King R."/>
        </authorList>
    </citation>
    <scope>NUCLEOTIDE SEQUENCE</scope>
</reference>
<gene>
    <name evidence="1" type="ORF">NEZAVI_LOCUS2454</name>
</gene>
<accession>A0A9P0E320</accession>
<dbReference type="AlphaFoldDB" id="A0A9P0E320"/>
<evidence type="ECO:0000313" key="1">
    <source>
        <dbReference type="EMBL" id="CAH1391432.1"/>
    </source>
</evidence>
<dbReference type="Proteomes" id="UP001152798">
    <property type="component" value="Chromosome 1"/>
</dbReference>
<protein>
    <submittedName>
        <fullName evidence="1">Uncharacterized protein</fullName>
    </submittedName>
</protein>